<proteinExistence type="predicted"/>
<organism evidence="1">
    <name type="scientific">marine metagenome</name>
    <dbReference type="NCBI Taxonomy" id="408172"/>
    <lineage>
        <taxon>unclassified sequences</taxon>
        <taxon>metagenomes</taxon>
        <taxon>ecological metagenomes</taxon>
    </lineage>
</organism>
<protein>
    <submittedName>
        <fullName evidence="1">Uncharacterized protein</fullName>
    </submittedName>
</protein>
<dbReference type="AlphaFoldDB" id="A0A382DVL4"/>
<name>A0A382DVL4_9ZZZZ</name>
<gene>
    <name evidence="1" type="ORF">METZ01_LOCUS194557</name>
</gene>
<reference evidence="1" key="1">
    <citation type="submission" date="2018-05" db="EMBL/GenBank/DDBJ databases">
        <authorList>
            <person name="Lanie J.A."/>
            <person name="Ng W.-L."/>
            <person name="Kazmierczak K.M."/>
            <person name="Andrzejewski T.M."/>
            <person name="Davidsen T.M."/>
            <person name="Wayne K.J."/>
            <person name="Tettelin H."/>
            <person name="Glass J.I."/>
            <person name="Rusch D."/>
            <person name="Podicherti R."/>
            <person name="Tsui H.-C.T."/>
            <person name="Winkler M.E."/>
        </authorList>
    </citation>
    <scope>NUCLEOTIDE SEQUENCE</scope>
</reference>
<accession>A0A382DVL4</accession>
<sequence>VKNIIFFISLLMLISCGSNPLSTSKKESIKCPTVLFAAEHKKYLRINASAISVDDVAYKAEINNYNFSKGCFINDNNFTASLSILFIVKPLIKEQNIITLPFYLAILDKEKKLRDIQYYYTEGNFNKNLETETKEFVETDLSKTITINIPDVDEMITIVVGFMLDKQQLEILN</sequence>
<dbReference type="EMBL" id="UINC01041017">
    <property type="protein sequence ID" value="SVB41703.1"/>
    <property type="molecule type" value="Genomic_DNA"/>
</dbReference>
<evidence type="ECO:0000313" key="1">
    <source>
        <dbReference type="EMBL" id="SVB41703.1"/>
    </source>
</evidence>
<feature type="non-terminal residue" evidence="1">
    <location>
        <position position="1"/>
    </location>
</feature>